<gene>
    <name evidence="1" type="ORF">A2U01_0016160</name>
</gene>
<dbReference type="AlphaFoldDB" id="A0A392N7R9"/>
<keyword evidence="2" id="KW-1185">Reference proteome</keyword>
<organism evidence="1 2">
    <name type="scientific">Trifolium medium</name>
    <dbReference type="NCBI Taxonomy" id="97028"/>
    <lineage>
        <taxon>Eukaryota</taxon>
        <taxon>Viridiplantae</taxon>
        <taxon>Streptophyta</taxon>
        <taxon>Embryophyta</taxon>
        <taxon>Tracheophyta</taxon>
        <taxon>Spermatophyta</taxon>
        <taxon>Magnoliopsida</taxon>
        <taxon>eudicotyledons</taxon>
        <taxon>Gunneridae</taxon>
        <taxon>Pentapetalae</taxon>
        <taxon>rosids</taxon>
        <taxon>fabids</taxon>
        <taxon>Fabales</taxon>
        <taxon>Fabaceae</taxon>
        <taxon>Papilionoideae</taxon>
        <taxon>50 kb inversion clade</taxon>
        <taxon>NPAAA clade</taxon>
        <taxon>Hologalegina</taxon>
        <taxon>IRL clade</taxon>
        <taxon>Trifolieae</taxon>
        <taxon>Trifolium</taxon>
    </lineage>
</organism>
<comment type="caution">
    <text evidence="1">The sequence shown here is derived from an EMBL/GenBank/DDBJ whole genome shotgun (WGS) entry which is preliminary data.</text>
</comment>
<reference evidence="1 2" key="1">
    <citation type="journal article" date="2018" name="Front. Plant Sci.">
        <title>Red Clover (Trifolium pratense) and Zigzag Clover (T. medium) - A Picture of Genomic Similarities and Differences.</title>
        <authorList>
            <person name="Dluhosova J."/>
            <person name="Istvanek J."/>
            <person name="Nedelnik J."/>
            <person name="Repkova J."/>
        </authorList>
    </citation>
    <scope>NUCLEOTIDE SEQUENCE [LARGE SCALE GENOMIC DNA]</scope>
    <source>
        <strain evidence="2">cv. 10/8</strain>
        <tissue evidence="1">Leaf</tissue>
    </source>
</reference>
<protein>
    <submittedName>
        <fullName evidence="1">Uncharacterized protein</fullName>
    </submittedName>
</protein>
<evidence type="ECO:0000313" key="2">
    <source>
        <dbReference type="Proteomes" id="UP000265520"/>
    </source>
</evidence>
<dbReference type="EMBL" id="LXQA010029163">
    <property type="protein sequence ID" value="MCH95185.1"/>
    <property type="molecule type" value="Genomic_DNA"/>
</dbReference>
<dbReference type="Proteomes" id="UP000265520">
    <property type="component" value="Unassembled WGS sequence"/>
</dbReference>
<name>A0A392N7R9_9FABA</name>
<accession>A0A392N7R9</accession>
<sequence length="142" mass="16010">MRVGLLADPKQLPPKSLSWEWRRVESLPVVARSVFIITNGSYKYFGGRYEHRGLYRHLYALHVDDGFERAGIPSCFRFFLCAFGSLRTPALMTVFDNASSRVDGGLEQEVFPCCLSFRLESGRAINDDLVPLFSPVYNVGGI</sequence>
<evidence type="ECO:0000313" key="1">
    <source>
        <dbReference type="EMBL" id="MCH95185.1"/>
    </source>
</evidence>
<proteinExistence type="predicted"/>